<evidence type="ECO:0000313" key="3">
    <source>
        <dbReference type="Proteomes" id="UP000019184"/>
    </source>
</evidence>
<keyword evidence="3" id="KW-1185">Reference proteome</keyword>
<dbReference type="AlphaFoldDB" id="A0A7U7J4Y5"/>
<dbReference type="Proteomes" id="UP000019184">
    <property type="component" value="Unassembled WGS sequence"/>
</dbReference>
<evidence type="ECO:0000256" key="1">
    <source>
        <dbReference type="SAM" id="MobiDB-lite"/>
    </source>
</evidence>
<dbReference type="InterPro" id="IPR021242">
    <property type="entry name" value="DUF2799"/>
</dbReference>
<accession>A0A7U7J4Y5</accession>
<evidence type="ECO:0000313" key="2">
    <source>
        <dbReference type="EMBL" id="CDH45711.1"/>
    </source>
</evidence>
<organism evidence="2 3">
    <name type="scientific">Candidatus Contendobacter odensis Run_B_J11</name>
    <dbReference type="NCBI Taxonomy" id="1400861"/>
    <lineage>
        <taxon>Bacteria</taxon>
        <taxon>Pseudomonadati</taxon>
        <taxon>Pseudomonadota</taxon>
        <taxon>Gammaproteobacteria</taxon>
        <taxon>Candidatus Competibacteraceae</taxon>
        <taxon>Candidatus Contendibacter</taxon>
    </lineage>
</organism>
<evidence type="ECO:0008006" key="4">
    <source>
        <dbReference type="Google" id="ProtNLM"/>
    </source>
</evidence>
<dbReference type="Pfam" id="PF10973">
    <property type="entry name" value="DUF2799"/>
    <property type="match status" value="1"/>
</dbReference>
<dbReference type="EMBL" id="CBTK010000201">
    <property type="protein sequence ID" value="CDH45711.1"/>
    <property type="molecule type" value="Genomic_DNA"/>
</dbReference>
<sequence>MADRIGEMKMSRIGNDNSIAHRQPLRCILLGLSGALTLSGCTTLSREDCLSGDWYAIGVQDGASGYSLERLAEHRQACAEYRIRPDREDYRAGWEDGIRDYCTPQRGFREGRQGASYAGVCPPQLEWIFLREYRIGQELYEQERRIRELEREQERKKEERREREEHRRSDQRREKPEVSRQRDIQPVGQPVHIQPSSTTPPDDPAEQEKLRNEMQKVKEQFNRLREQSIESKP</sequence>
<proteinExistence type="predicted"/>
<feature type="compositionally biased region" description="Basic and acidic residues" evidence="1">
    <location>
        <begin position="206"/>
        <end position="233"/>
    </location>
</feature>
<protein>
    <recommendedName>
        <fullName evidence="4">DUF2799 domain-containing protein</fullName>
    </recommendedName>
</protein>
<name>A0A7U7J4Y5_9GAMM</name>
<feature type="region of interest" description="Disordered" evidence="1">
    <location>
        <begin position="151"/>
        <end position="233"/>
    </location>
</feature>
<feature type="compositionally biased region" description="Basic and acidic residues" evidence="1">
    <location>
        <begin position="151"/>
        <end position="183"/>
    </location>
</feature>
<comment type="caution">
    <text evidence="2">The sequence shown here is derived from an EMBL/GenBank/DDBJ whole genome shotgun (WGS) entry which is preliminary data.</text>
</comment>
<gene>
    <name evidence="2" type="ORF">BN874_280016</name>
</gene>
<reference evidence="2 3" key="1">
    <citation type="journal article" date="2014" name="ISME J.">
        <title>Candidatus Competibacter-lineage genomes retrieved from metagenomes reveal functional metabolic diversity.</title>
        <authorList>
            <person name="McIlroy S.J."/>
            <person name="Albertsen M."/>
            <person name="Andresen E.K."/>
            <person name="Saunders A.M."/>
            <person name="Kristiansen R."/>
            <person name="Stokholm-Bjerregaard M."/>
            <person name="Nielsen K.L."/>
            <person name="Nielsen P.H."/>
        </authorList>
    </citation>
    <scope>NUCLEOTIDE SEQUENCE [LARGE SCALE GENOMIC DNA]</scope>
    <source>
        <strain evidence="2 3">Run_B_J11</strain>
    </source>
</reference>